<keyword evidence="1" id="KW-0723">Serine/threonine-protein kinase</keyword>
<protein>
    <submittedName>
        <fullName evidence="3">ATP-binding protein</fullName>
    </submittedName>
</protein>
<comment type="caution">
    <text evidence="3">The sequence shown here is derived from an EMBL/GenBank/DDBJ whole genome shotgun (WGS) entry which is preliminary data.</text>
</comment>
<dbReference type="SUPFAM" id="SSF55874">
    <property type="entry name" value="ATPase domain of HSP90 chaperone/DNA topoisomerase II/histidine kinase"/>
    <property type="match status" value="1"/>
</dbReference>
<feature type="domain" description="Histidine kinase/HSP90-like ATPase" evidence="2">
    <location>
        <begin position="48"/>
        <end position="162"/>
    </location>
</feature>
<proteinExistence type="predicted"/>
<evidence type="ECO:0000313" key="4">
    <source>
        <dbReference type="Proteomes" id="UP000262538"/>
    </source>
</evidence>
<keyword evidence="3" id="KW-0547">Nucleotide-binding</keyword>
<keyword evidence="3" id="KW-0067">ATP-binding</keyword>
<dbReference type="PANTHER" id="PTHR35526">
    <property type="entry name" value="ANTI-SIGMA-F FACTOR RSBW-RELATED"/>
    <property type="match status" value="1"/>
</dbReference>
<keyword evidence="1" id="KW-0808">Transferase</keyword>
<name>A0ABX9LNL3_9ACTN</name>
<dbReference type="EMBL" id="QFZU02000031">
    <property type="protein sequence ID" value="RGA05589.1"/>
    <property type="molecule type" value="Genomic_DNA"/>
</dbReference>
<reference evidence="3 4" key="1">
    <citation type="submission" date="2018-08" db="EMBL/GenBank/DDBJ databases">
        <title>Microbispora. triticiradicis sp. nov., a novel actinomycete isolated from the root of wheat (Triticum aestivum L.)).</title>
        <authorList>
            <person name="Han C."/>
        </authorList>
    </citation>
    <scope>NUCLEOTIDE SEQUENCE [LARGE SCALE GENOMIC DNA]</scope>
    <source>
        <strain evidence="3 4">NEAU-HRDPA2-9</strain>
    </source>
</reference>
<dbReference type="InterPro" id="IPR036890">
    <property type="entry name" value="HATPase_C_sf"/>
</dbReference>
<evidence type="ECO:0000313" key="3">
    <source>
        <dbReference type="EMBL" id="RGA05589.1"/>
    </source>
</evidence>
<dbReference type="CDD" id="cd16936">
    <property type="entry name" value="HATPase_RsbW-like"/>
    <property type="match status" value="1"/>
</dbReference>
<dbReference type="InterPro" id="IPR003594">
    <property type="entry name" value="HATPase_dom"/>
</dbReference>
<dbReference type="Pfam" id="PF13581">
    <property type="entry name" value="HATPase_c_2"/>
    <property type="match status" value="1"/>
</dbReference>
<evidence type="ECO:0000256" key="1">
    <source>
        <dbReference type="ARBA" id="ARBA00022527"/>
    </source>
</evidence>
<accession>A0ABX9LNL3</accession>
<evidence type="ECO:0000259" key="2">
    <source>
        <dbReference type="Pfam" id="PF13581"/>
    </source>
</evidence>
<organism evidence="3 4">
    <name type="scientific">Microbispora triticiradicis</name>
    <dbReference type="NCBI Taxonomy" id="2200763"/>
    <lineage>
        <taxon>Bacteria</taxon>
        <taxon>Bacillati</taxon>
        <taxon>Actinomycetota</taxon>
        <taxon>Actinomycetes</taxon>
        <taxon>Streptosporangiales</taxon>
        <taxon>Streptosporangiaceae</taxon>
        <taxon>Microbispora</taxon>
    </lineage>
</organism>
<keyword evidence="1" id="KW-0418">Kinase</keyword>
<gene>
    <name evidence="3" type="ORF">DI270_007705</name>
</gene>
<dbReference type="PANTHER" id="PTHR35526:SF3">
    <property type="entry name" value="ANTI-SIGMA-F FACTOR RSBW"/>
    <property type="match status" value="1"/>
</dbReference>
<dbReference type="Gene3D" id="3.30.565.10">
    <property type="entry name" value="Histidine kinase-like ATPase, C-terminal domain"/>
    <property type="match status" value="1"/>
</dbReference>
<dbReference type="Proteomes" id="UP000262538">
    <property type="component" value="Unassembled WGS sequence"/>
</dbReference>
<dbReference type="InterPro" id="IPR050267">
    <property type="entry name" value="Anti-sigma-factor_SerPK"/>
</dbReference>
<keyword evidence="4" id="KW-1185">Reference proteome</keyword>
<dbReference type="GO" id="GO:0005524">
    <property type="term" value="F:ATP binding"/>
    <property type="evidence" value="ECO:0007669"/>
    <property type="project" value="UniProtKB-KW"/>
</dbReference>
<sequence length="181" mass="19136">MGYKSQIGGERVKTQETAKLRVGRWPRCVANRDLHGVGQADFAGQAVSVGVARAWANNRLAGHVADEVRESVVLLLSELVTNAVVHSDSGRRPNGQVTVFLAAGDGAAYCEVIDDGSATSVPVVRDLSEEDAGGRGLWMVNAMADAWGFHHDDEVGNAVWFRIGARPATAHAVSCLDATTG</sequence>